<evidence type="ECO:0000259" key="12">
    <source>
        <dbReference type="SMART" id="SM00228"/>
    </source>
</evidence>
<comment type="similarity">
    <text evidence="3 11">Belongs to the peptidase M50B family.</text>
</comment>
<feature type="domain" description="PDZ" evidence="12">
    <location>
        <begin position="212"/>
        <end position="281"/>
    </location>
</feature>
<dbReference type="Pfam" id="PF02163">
    <property type="entry name" value="Peptidase_M50"/>
    <property type="match status" value="1"/>
</dbReference>
<keyword evidence="6 11" id="KW-0378">Hydrolase</keyword>
<dbReference type="CDD" id="cd06163">
    <property type="entry name" value="S2P-M50_PDZ_RseP-like"/>
    <property type="match status" value="2"/>
</dbReference>
<dbReference type="SMART" id="SM00228">
    <property type="entry name" value="PDZ"/>
    <property type="match status" value="2"/>
</dbReference>
<evidence type="ECO:0000256" key="7">
    <source>
        <dbReference type="ARBA" id="ARBA00022833"/>
    </source>
</evidence>
<keyword evidence="14" id="KW-1185">Reference proteome</keyword>
<evidence type="ECO:0000256" key="6">
    <source>
        <dbReference type="ARBA" id="ARBA00022801"/>
    </source>
</evidence>
<evidence type="ECO:0000256" key="11">
    <source>
        <dbReference type="RuleBase" id="RU362031"/>
    </source>
</evidence>
<keyword evidence="9 11" id="KW-0482">Metalloprotease</keyword>
<dbReference type="Proteomes" id="UP000245790">
    <property type="component" value="Unassembled WGS sequence"/>
</dbReference>
<dbReference type="SUPFAM" id="SSF50156">
    <property type="entry name" value="PDZ domain-like"/>
    <property type="match status" value="2"/>
</dbReference>
<dbReference type="EMBL" id="QGGU01000001">
    <property type="protein sequence ID" value="PWK54318.1"/>
    <property type="molecule type" value="Genomic_DNA"/>
</dbReference>
<evidence type="ECO:0000256" key="3">
    <source>
        <dbReference type="ARBA" id="ARBA00007931"/>
    </source>
</evidence>
<dbReference type="PANTHER" id="PTHR42837:SF2">
    <property type="entry name" value="MEMBRANE METALLOPROTEASE ARASP2, CHLOROPLASTIC-RELATED"/>
    <property type="match status" value="1"/>
</dbReference>
<proteinExistence type="inferred from homology"/>
<evidence type="ECO:0000256" key="8">
    <source>
        <dbReference type="ARBA" id="ARBA00022989"/>
    </source>
</evidence>
<keyword evidence="10 11" id="KW-0472">Membrane</keyword>
<dbReference type="InterPro" id="IPR036034">
    <property type="entry name" value="PDZ_sf"/>
</dbReference>
<evidence type="ECO:0000256" key="5">
    <source>
        <dbReference type="ARBA" id="ARBA00022692"/>
    </source>
</evidence>
<evidence type="ECO:0000256" key="10">
    <source>
        <dbReference type="ARBA" id="ARBA00023136"/>
    </source>
</evidence>
<feature type="transmembrane region" description="Helical" evidence="11">
    <location>
        <begin position="417"/>
        <end position="435"/>
    </location>
</feature>
<keyword evidence="8 11" id="KW-1133">Transmembrane helix</keyword>
<evidence type="ECO:0000256" key="2">
    <source>
        <dbReference type="ARBA" id="ARBA00004141"/>
    </source>
</evidence>
<keyword evidence="5 11" id="KW-0812">Transmembrane</keyword>
<dbReference type="GO" id="GO:0016020">
    <property type="term" value="C:membrane"/>
    <property type="evidence" value="ECO:0007669"/>
    <property type="project" value="UniProtKB-SubCell"/>
</dbReference>
<dbReference type="GO" id="GO:0006508">
    <property type="term" value="P:proteolysis"/>
    <property type="evidence" value="ECO:0007669"/>
    <property type="project" value="UniProtKB-KW"/>
</dbReference>
<dbReference type="Pfam" id="PF17820">
    <property type="entry name" value="PDZ_6"/>
    <property type="match status" value="1"/>
</dbReference>
<dbReference type="Gene3D" id="2.30.42.10">
    <property type="match status" value="2"/>
</dbReference>
<dbReference type="RefSeq" id="WP_109761441.1">
    <property type="nucleotide sequence ID" value="NZ_QGGU01000001.1"/>
</dbReference>
<sequence>MFDFLFYTAALLVTLGVLVTFHEWGHFYAARKLGVKVLRFSVGFGKPLWKRTGKDGVEYVIAGIPLGGYVKMLDEREGNVDSADQSMAFNRQPIWKRNIIVAAGPVANFVLAIIVFWIMFMMGTYVVKPITGEPPAQSIAAEAGITANHRIMAVDGQSVAGWKDVTWALVERLGEAGEIELQLESTETGMQKQAVLNISNWQVDDRRPDVLQSLGLQPQMQLTPVVYNVSSGSAADQAGMQKGDRITQLNDKPVTSFRDISDFMQSVKSTDRISVTVQRDNESLELAAFPQLVDNRYLLGISAYPIVEQQSAGVWKGFQLALDETWRVIALTATMFKKLVLGEVSTKSLGGPISIAEGAGSSARGGLVYFLSFLGMISVNLGLINLLPVPVLDGGHLLFNLMETIKGKPLSEKAQEFGMKIGIVMVLGLMSIAIFNDIARL</sequence>
<comment type="subcellular location">
    <subcellularLocation>
        <location evidence="2">Membrane</location>
        <topology evidence="2">Multi-pass membrane protein</topology>
    </subcellularLocation>
</comment>
<dbReference type="EC" id="3.4.24.-" evidence="11"/>
<dbReference type="CDD" id="cd23081">
    <property type="entry name" value="cpPDZ_EcRseP-like"/>
    <property type="match status" value="1"/>
</dbReference>
<keyword evidence="11" id="KW-0479">Metal-binding</keyword>
<dbReference type="InterPro" id="IPR001478">
    <property type="entry name" value="PDZ"/>
</dbReference>
<evidence type="ECO:0000313" key="13">
    <source>
        <dbReference type="EMBL" id="PWK54318.1"/>
    </source>
</evidence>
<dbReference type="InterPro" id="IPR041489">
    <property type="entry name" value="PDZ_6"/>
</dbReference>
<feature type="domain" description="PDZ" evidence="12">
    <location>
        <begin position="114"/>
        <end position="187"/>
    </location>
</feature>
<dbReference type="InterPro" id="IPR004387">
    <property type="entry name" value="Pept_M50_Zn"/>
</dbReference>
<gene>
    <name evidence="13" type="ORF">C8D97_101166</name>
</gene>
<dbReference type="AlphaFoldDB" id="A0A316G0I6"/>
<dbReference type="InterPro" id="IPR008915">
    <property type="entry name" value="Peptidase_M50"/>
</dbReference>
<evidence type="ECO:0000256" key="4">
    <source>
        <dbReference type="ARBA" id="ARBA00022670"/>
    </source>
</evidence>
<reference evidence="13 14" key="1">
    <citation type="submission" date="2018-05" db="EMBL/GenBank/DDBJ databases">
        <title>Genomic Encyclopedia of Type Strains, Phase IV (KMG-IV): sequencing the most valuable type-strain genomes for metagenomic binning, comparative biology and taxonomic classification.</title>
        <authorList>
            <person name="Goeker M."/>
        </authorList>
    </citation>
    <scope>NUCLEOTIDE SEQUENCE [LARGE SCALE GENOMIC DNA]</scope>
    <source>
        <strain evidence="13 14">DSM 25350</strain>
    </source>
</reference>
<organism evidence="13 14">
    <name type="scientific">Pleionea mediterranea</name>
    <dbReference type="NCBI Taxonomy" id="523701"/>
    <lineage>
        <taxon>Bacteria</taxon>
        <taxon>Pseudomonadati</taxon>
        <taxon>Pseudomonadota</taxon>
        <taxon>Gammaproteobacteria</taxon>
        <taxon>Oceanospirillales</taxon>
        <taxon>Pleioneaceae</taxon>
        <taxon>Pleionea</taxon>
    </lineage>
</organism>
<dbReference type="GO" id="GO:0004222">
    <property type="term" value="F:metalloendopeptidase activity"/>
    <property type="evidence" value="ECO:0007669"/>
    <property type="project" value="InterPro"/>
</dbReference>
<feature type="transmembrane region" description="Helical" evidence="11">
    <location>
        <begin position="367"/>
        <end position="387"/>
    </location>
</feature>
<feature type="transmembrane region" description="Helical" evidence="11">
    <location>
        <begin position="99"/>
        <end position="120"/>
    </location>
</feature>
<dbReference type="GO" id="GO:0046872">
    <property type="term" value="F:metal ion binding"/>
    <property type="evidence" value="ECO:0007669"/>
    <property type="project" value="UniProtKB-KW"/>
</dbReference>
<evidence type="ECO:0000256" key="9">
    <source>
        <dbReference type="ARBA" id="ARBA00023049"/>
    </source>
</evidence>
<comment type="caution">
    <text evidence="13">The sequence shown here is derived from an EMBL/GenBank/DDBJ whole genome shotgun (WGS) entry which is preliminary data.</text>
</comment>
<accession>A0A316G0I6</accession>
<keyword evidence="4 13" id="KW-0645">Protease</keyword>
<dbReference type="NCBIfam" id="TIGR00054">
    <property type="entry name" value="RIP metalloprotease RseP"/>
    <property type="match status" value="1"/>
</dbReference>
<keyword evidence="7 11" id="KW-0862">Zinc</keyword>
<evidence type="ECO:0000313" key="14">
    <source>
        <dbReference type="Proteomes" id="UP000245790"/>
    </source>
</evidence>
<name>A0A316G0I6_9GAMM</name>
<dbReference type="OrthoDB" id="9782003at2"/>
<dbReference type="PANTHER" id="PTHR42837">
    <property type="entry name" value="REGULATOR OF SIGMA-E PROTEASE RSEP"/>
    <property type="match status" value="1"/>
</dbReference>
<evidence type="ECO:0000256" key="1">
    <source>
        <dbReference type="ARBA" id="ARBA00001947"/>
    </source>
</evidence>
<protein>
    <recommendedName>
        <fullName evidence="11">Zinc metalloprotease</fullName>
        <ecNumber evidence="11">3.4.24.-</ecNumber>
    </recommendedName>
</protein>
<comment type="cofactor">
    <cofactor evidence="1 11">
        <name>Zn(2+)</name>
        <dbReference type="ChEBI" id="CHEBI:29105"/>
    </cofactor>
</comment>